<reference evidence="4 5" key="1">
    <citation type="journal article" date="2017" name="Int. J. Syst. Evol. Microbiol.">
        <title>Mycoplasma tullyi sp. nov., isolated from penguins of the genus Spheniscus.</title>
        <authorList>
            <person name="Yavari C.A."/>
            <person name="Ramirez A.S."/>
            <person name="Nicholas R.A.J."/>
            <person name="Radford A.D."/>
            <person name="Darby A.C."/>
            <person name="Bradbury J.M."/>
        </authorList>
    </citation>
    <scope>NUCLEOTIDE SEQUENCE [LARGE SCALE GENOMIC DNA]</scope>
    <source>
        <strain evidence="4 5">56A97T</strain>
    </source>
</reference>
<dbReference type="EMBL" id="CP059674">
    <property type="protein sequence ID" value="QMT98510.1"/>
    <property type="molecule type" value="Genomic_DNA"/>
</dbReference>
<evidence type="ECO:0000313" key="4">
    <source>
        <dbReference type="EMBL" id="QMT98510.1"/>
    </source>
</evidence>
<keyword evidence="5" id="KW-1185">Reference proteome</keyword>
<dbReference type="Pfam" id="PF26364">
    <property type="entry name" value="MIB_M2"/>
    <property type="match status" value="1"/>
</dbReference>
<feature type="compositionally biased region" description="Pro residues" evidence="1">
    <location>
        <begin position="95"/>
        <end position="108"/>
    </location>
</feature>
<gene>
    <name evidence="4" type="ORF">H3143_03360</name>
</gene>
<dbReference type="NCBIfam" id="TIGR04524">
    <property type="entry name" value="mycoplas_M_dom"/>
    <property type="match status" value="1"/>
</dbReference>
<dbReference type="Proteomes" id="UP000514704">
    <property type="component" value="Chromosome"/>
</dbReference>
<dbReference type="RefSeq" id="WP_182078790.1">
    <property type="nucleotide sequence ID" value="NZ_CP059674.1"/>
</dbReference>
<evidence type="ECO:0000259" key="3">
    <source>
        <dbReference type="Pfam" id="PF26364"/>
    </source>
</evidence>
<feature type="compositionally biased region" description="Polar residues" evidence="1">
    <location>
        <begin position="46"/>
        <end position="67"/>
    </location>
</feature>
<evidence type="ECO:0000256" key="1">
    <source>
        <dbReference type="SAM" id="MobiDB-lite"/>
    </source>
</evidence>
<protein>
    <submittedName>
        <fullName evidence="4">Putative immunoglobulin-blocking virulence protein</fullName>
    </submittedName>
</protein>
<dbReference type="InterPro" id="IPR058860">
    <property type="entry name" value="MIB_M2"/>
</dbReference>
<feature type="domain" description="Mycoplasma immunoglobulin binding protein M2" evidence="3">
    <location>
        <begin position="470"/>
        <end position="629"/>
    </location>
</feature>
<dbReference type="NCBIfam" id="TIGR04526">
    <property type="entry name" value="predic_Ig_block"/>
    <property type="match status" value="1"/>
</dbReference>
<dbReference type="Pfam" id="PF26360">
    <property type="entry name" value="MIB_M1"/>
    <property type="match status" value="1"/>
</dbReference>
<dbReference type="AlphaFoldDB" id="A0A7D7U454"/>
<proteinExistence type="predicted"/>
<name>A0A7D7U454_9MOLU</name>
<organism evidence="4 5">
    <name type="scientific">Mycoplasma tullyi</name>
    <dbReference type="NCBI Taxonomy" id="1612150"/>
    <lineage>
        <taxon>Bacteria</taxon>
        <taxon>Bacillati</taxon>
        <taxon>Mycoplasmatota</taxon>
        <taxon>Mollicutes</taxon>
        <taxon>Mycoplasmataceae</taxon>
        <taxon>Mycoplasma</taxon>
    </lineage>
</organism>
<dbReference type="InterPro" id="IPR030941">
    <property type="entry name" value="Predic_Ig_block"/>
</dbReference>
<dbReference type="KEGG" id="mtuy:H3143_03360"/>
<accession>A0A7D7U454</accession>
<evidence type="ECO:0000259" key="2">
    <source>
        <dbReference type="Pfam" id="PF26360"/>
    </source>
</evidence>
<evidence type="ECO:0000313" key="5">
    <source>
        <dbReference type="Proteomes" id="UP000514704"/>
    </source>
</evidence>
<feature type="region of interest" description="Disordered" evidence="1">
    <location>
        <begin position="46"/>
        <end position="108"/>
    </location>
</feature>
<dbReference type="InterPro" id="IPR030942">
    <property type="entry name" value="Mycoplas_M_dom"/>
</dbReference>
<feature type="domain" description="IgG-blocking virulence" evidence="2">
    <location>
        <begin position="260"/>
        <end position="453"/>
    </location>
</feature>
<sequence>MISSKKRKLIKLISLSATSILVAGSTTFGVVYSNSRENNSSNLIQRSNTVTLDKGGSTDSQYNSNRDLNLPKEVKPVVKQTPIVTPEKKPEPTPEPKPTPVPEVQPLPDPVAVTYKKTNYNLDQTTPVLPYDPSVQAAFGDKVGALVGESKHILNTLRNILSQGLAANTVANKELFKNTIGYKNNPDYFDFYWNSLFKKRDEPGRTEYPYQDFLNSFSALSDDFILSEAKANRVLNITLPNVSVTFGYKDPSENPLLNYYIKVNEKKLLGTPNWQYNENPQGILDGDYRGWTKTDQTQEFINSGKYGITADDGITVRHYTPTDKSEDYYKNKQPVNVFVLDVDNTSGYNKFIEFLKKAADTTKDIGVVLTNIGKTSTNRDVYDIIKALPKNVKLLTVFFENANTSSLLALEDRRLDELNIYTTGTVNTDLWGLNPLALKHTNFIPSTNNYNVGGFNPYVPGTVVASTPIFEALKFDRNDDYSRVQEGIDIAFNRRNERIFNGKFQGKGGKPVVWDFSDAPIIRSFRGLNIRDANLKIVRLSKDLITSDESGDHLVYNVSEFNGSQWTSAMSYQPERGKYITFGRGTELKQPDSLILLGKASDLRDAGDLATFIKYARMGGSFKTIVVTDPGLASVVRGIAFGANVILASPEEVAKHGYEPKVFKVDPTLNPIGDKLDKPSNVRAN</sequence>